<dbReference type="AlphaFoldDB" id="A0A4Y9XQY8"/>
<evidence type="ECO:0000313" key="2">
    <source>
        <dbReference type="EMBL" id="TFY52495.1"/>
    </source>
</evidence>
<dbReference type="STRING" id="205917.A0A4Y9XQY8"/>
<dbReference type="OrthoDB" id="2663142at2759"/>
<keyword evidence="3" id="KW-1185">Reference proteome</keyword>
<dbReference type="Gene3D" id="3.80.10.10">
    <property type="entry name" value="Ribonuclease Inhibitor"/>
    <property type="match status" value="1"/>
</dbReference>
<dbReference type="InterPro" id="IPR032675">
    <property type="entry name" value="LRR_dom_sf"/>
</dbReference>
<dbReference type="EMBL" id="SEOQ01001296">
    <property type="protein sequence ID" value="TFY52495.1"/>
    <property type="molecule type" value="Genomic_DNA"/>
</dbReference>
<feature type="non-terminal residue" evidence="2">
    <location>
        <position position="384"/>
    </location>
</feature>
<comment type="caution">
    <text evidence="2">The sequence shown here is derived from an EMBL/GenBank/DDBJ whole genome shotgun (WGS) entry which is preliminary data.</text>
</comment>
<evidence type="ECO:0000313" key="3">
    <source>
        <dbReference type="Proteomes" id="UP000298327"/>
    </source>
</evidence>
<dbReference type="Proteomes" id="UP000298327">
    <property type="component" value="Unassembled WGS sequence"/>
</dbReference>
<sequence length="384" mass="41568">MHQVLLIDEILRNIFAQINNVALRPPHLRNFASCARVCKAWKDPALDFLWESLGTMDPLLYLIPGVTRVGDAYTIPDAISPNDISNFISYAARVREVCHRPRTTSSFPASPPRASSCTTPTSAISSLPPSTSRRASALSPLRLASSTAPSPGGATHPGEALYLYMDAVARIATGLEFLRIRGRVCERMTETISTLTGLRTLSLCIGSDISPRTIAAIASFPRLEELRVHLDGMDADALDEALPLSGPAGQPRFPALHTLHVRSSPQVAEVLLARLAPRSGLRAVRLESDFKPRVVDAWTPALALLADKAADTLADLSIECLTNFCEVPDHAFPPKLHFTLATLAPLAKLTRLRKFHLDASVPADLTDADVAALATWWPAIEDLG</sequence>
<proteinExistence type="predicted"/>
<accession>A0A4Y9XQY8</accession>
<evidence type="ECO:0000256" key="1">
    <source>
        <dbReference type="SAM" id="MobiDB-lite"/>
    </source>
</evidence>
<name>A0A4Y9XQY8_9AGAM</name>
<feature type="region of interest" description="Disordered" evidence="1">
    <location>
        <begin position="102"/>
        <end position="133"/>
    </location>
</feature>
<reference evidence="2 3" key="1">
    <citation type="submission" date="2019-02" db="EMBL/GenBank/DDBJ databases">
        <title>Genome sequencing of the rare red list fungi Dentipellis fragilis.</title>
        <authorList>
            <person name="Buettner E."/>
            <person name="Kellner H."/>
        </authorList>
    </citation>
    <scope>NUCLEOTIDE SEQUENCE [LARGE SCALE GENOMIC DNA]</scope>
    <source>
        <strain evidence="2 3">DSM 105465</strain>
    </source>
</reference>
<feature type="compositionally biased region" description="Polar residues" evidence="1">
    <location>
        <begin position="117"/>
        <end position="127"/>
    </location>
</feature>
<gene>
    <name evidence="2" type="ORF">EVG20_g10524</name>
</gene>
<feature type="compositionally biased region" description="Low complexity" evidence="1">
    <location>
        <begin position="103"/>
        <end position="116"/>
    </location>
</feature>
<protein>
    <submittedName>
        <fullName evidence="2">Uncharacterized protein</fullName>
    </submittedName>
</protein>
<organism evidence="2 3">
    <name type="scientific">Dentipellis fragilis</name>
    <dbReference type="NCBI Taxonomy" id="205917"/>
    <lineage>
        <taxon>Eukaryota</taxon>
        <taxon>Fungi</taxon>
        <taxon>Dikarya</taxon>
        <taxon>Basidiomycota</taxon>
        <taxon>Agaricomycotina</taxon>
        <taxon>Agaricomycetes</taxon>
        <taxon>Russulales</taxon>
        <taxon>Hericiaceae</taxon>
        <taxon>Dentipellis</taxon>
    </lineage>
</organism>